<dbReference type="InterPro" id="IPR036791">
    <property type="entry name" value="Ribosomal_bL9_C_sf"/>
</dbReference>
<dbReference type="Gene3D" id="3.40.5.10">
    <property type="entry name" value="Ribosomal protein L9, N-terminal domain"/>
    <property type="match status" value="1"/>
</dbReference>
<comment type="caution">
    <text evidence="10">The sequence shown here is derived from an EMBL/GenBank/DDBJ whole genome shotgun (WGS) entry which is preliminary data.</text>
</comment>
<protein>
    <recommendedName>
        <fullName evidence="6 7">Large ribosomal subunit protein bL9</fullName>
    </recommendedName>
</protein>
<evidence type="ECO:0000256" key="5">
    <source>
        <dbReference type="ARBA" id="ARBA00023274"/>
    </source>
</evidence>
<gene>
    <name evidence="7 10" type="primary">rplI</name>
    <name evidence="10" type="ORF">HXK00_00825</name>
</gene>
<dbReference type="GO" id="GO:0005840">
    <property type="term" value="C:ribosome"/>
    <property type="evidence" value="ECO:0007669"/>
    <property type="project" value="UniProtKB-KW"/>
</dbReference>
<dbReference type="InterPro" id="IPR020070">
    <property type="entry name" value="Ribosomal_bL9_N"/>
</dbReference>
<proteinExistence type="inferred from homology"/>
<feature type="domain" description="Large ribosomal subunit protein bL9 C-terminal" evidence="9">
    <location>
        <begin position="63"/>
        <end position="148"/>
    </location>
</feature>
<keyword evidence="3 7" id="KW-0694">RNA-binding</keyword>
<comment type="similarity">
    <text evidence="1 7">Belongs to the bacterial ribosomal protein bL9 family.</text>
</comment>
<dbReference type="InterPro" id="IPR009027">
    <property type="entry name" value="Ribosomal_bL9/RNase_H1_N"/>
</dbReference>
<dbReference type="Pfam" id="PF03948">
    <property type="entry name" value="Ribosomal_L9_C"/>
    <property type="match status" value="1"/>
</dbReference>
<dbReference type="InterPro" id="IPR000244">
    <property type="entry name" value="Ribosomal_bL9"/>
</dbReference>
<dbReference type="EMBL" id="JABZFV010000003">
    <property type="protein sequence ID" value="MBF0934169.1"/>
    <property type="molecule type" value="Genomic_DNA"/>
</dbReference>
<keyword evidence="4 7" id="KW-0689">Ribosomal protein</keyword>
<dbReference type="Pfam" id="PF01281">
    <property type="entry name" value="Ribosomal_L9_N"/>
    <property type="match status" value="1"/>
</dbReference>
<accession>A0A929MRY8</accession>
<evidence type="ECO:0000313" key="11">
    <source>
        <dbReference type="Proteomes" id="UP000757900"/>
    </source>
</evidence>
<sequence length="150" mass="16629">MKVILLQDVKKQGKKGQLIEVSEGYGRNFLIKNGLAKLADNAAVNQLNAENKAKARLEAEELAQAKDLKEKLEDEKTVIVIKAKSGADGRLFGTIPSKQIAEELKKQYNLSIDKRKIQLEQNLASLGYHHVAAKLHHDVTAKLNVHVIEA</sequence>
<dbReference type="InterPro" id="IPR020069">
    <property type="entry name" value="Ribosomal_bL9_C"/>
</dbReference>
<keyword evidence="5 7" id="KW-0687">Ribonucleoprotein</keyword>
<dbReference type="GO" id="GO:0006412">
    <property type="term" value="P:translation"/>
    <property type="evidence" value="ECO:0007669"/>
    <property type="project" value="UniProtKB-UniRule"/>
</dbReference>
<dbReference type="InterPro" id="IPR036935">
    <property type="entry name" value="Ribosomal_bL9_N_sf"/>
</dbReference>
<evidence type="ECO:0000256" key="6">
    <source>
        <dbReference type="ARBA" id="ARBA00035292"/>
    </source>
</evidence>
<dbReference type="SUPFAM" id="SSF55658">
    <property type="entry name" value="L9 N-domain-like"/>
    <property type="match status" value="1"/>
</dbReference>
<dbReference type="Gene3D" id="3.10.430.100">
    <property type="entry name" value="Ribosomal protein L9, C-terminal domain"/>
    <property type="match status" value="1"/>
</dbReference>
<evidence type="ECO:0000256" key="3">
    <source>
        <dbReference type="ARBA" id="ARBA00022884"/>
    </source>
</evidence>
<comment type="function">
    <text evidence="7">Binds to the 23S rRNA.</text>
</comment>
<dbReference type="NCBIfam" id="TIGR00158">
    <property type="entry name" value="L9"/>
    <property type="match status" value="1"/>
</dbReference>
<dbReference type="AlphaFoldDB" id="A0A929MRY8"/>
<dbReference type="Proteomes" id="UP000757900">
    <property type="component" value="Unassembled WGS sequence"/>
</dbReference>
<organism evidence="10 11">
    <name type="scientific">Abiotrophia defectiva</name>
    <name type="common">Streptococcus defectivus</name>
    <dbReference type="NCBI Taxonomy" id="46125"/>
    <lineage>
        <taxon>Bacteria</taxon>
        <taxon>Bacillati</taxon>
        <taxon>Bacillota</taxon>
        <taxon>Bacilli</taxon>
        <taxon>Lactobacillales</taxon>
        <taxon>Aerococcaceae</taxon>
        <taxon>Abiotrophia</taxon>
    </lineage>
</organism>
<evidence type="ECO:0000256" key="7">
    <source>
        <dbReference type="HAMAP-Rule" id="MF_00503"/>
    </source>
</evidence>
<dbReference type="HAMAP" id="MF_00503">
    <property type="entry name" value="Ribosomal_bL9"/>
    <property type="match status" value="1"/>
</dbReference>
<dbReference type="SUPFAM" id="SSF55653">
    <property type="entry name" value="Ribosomal protein L9 C-domain"/>
    <property type="match status" value="1"/>
</dbReference>
<dbReference type="GO" id="GO:0019843">
    <property type="term" value="F:rRNA binding"/>
    <property type="evidence" value="ECO:0007669"/>
    <property type="project" value="UniProtKB-UniRule"/>
</dbReference>
<dbReference type="GO" id="GO:0003735">
    <property type="term" value="F:structural constituent of ribosome"/>
    <property type="evidence" value="ECO:0007669"/>
    <property type="project" value="InterPro"/>
</dbReference>
<evidence type="ECO:0000256" key="2">
    <source>
        <dbReference type="ARBA" id="ARBA00022730"/>
    </source>
</evidence>
<evidence type="ECO:0000313" key="10">
    <source>
        <dbReference type="EMBL" id="MBF0934169.1"/>
    </source>
</evidence>
<dbReference type="GO" id="GO:1990904">
    <property type="term" value="C:ribonucleoprotein complex"/>
    <property type="evidence" value="ECO:0007669"/>
    <property type="project" value="UniProtKB-KW"/>
</dbReference>
<evidence type="ECO:0000259" key="8">
    <source>
        <dbReference type="Pfam" id="PF01281"/>
    </source>
</evidence>
<name>A0A929MRY8_ABIDE</name>
<evidence type="ECO:0000256" key="1">
    <source>
        <dbReference type="ARBA" id="ARBA00010605"/>
    </source>
</evidence>
<dbReference type="PANTHER" id="PTHR21368">
    <property type="entry name" value="50S RIBOSOMAL PROTEIN L9"/>
    <property type="match status" value="1"/>
</dbReference>
<reference evidence="10" key="1">
    <citation type="submission" date="2020-04" db="EMBL/GenBank/DDBJ databases">
        <title>Deep metagenomics examines the oral microbiome during advanced dental caries in children, revealing novel taxa and co-occurrences with host molecules.</title>
        <authorList>
            <person name="Baker J.L."/>
            <person name="Morton J.T."/>
            <person name="Dinis M."/>
            <person name="Alvarez R."/>
            <person name="Tran N.C."/>
            <person name="Knight R."/>
            <person name="Edlund A."/>
        </authorList>
    </citation>
    <scope>NUCLEOTIDE SEQUENCE</scope>
    <source>
        <strain evidence="10">JCVI_23_bin.16</strain>
    </source>
</reference>
<feature type="domain" description="Ribosomal protein L9" evidence="8">
    <location>
        <begin position="1"/>
        <end position="47"/>
    </location>
</feature>
<evidence type="ECO:0000256" key="4">
    <source>
        <dbReference type="ARBA" id="ARBA00022980"/>
    </source>
</evidence>
<dbReference type="InterPro" id="IPR020594">
    <property type="entry name" value="Ribosomal_bL9_bac/chp"/>
</dbReference>
<keyword evidence="2 7" id="KW-0699">rRNA-binding</keyword>
<evidence type="ECO:0000259" key="9">
    <source>
        <dbReference type="Pfam" id="PF03948"/>
    </source>
</evidence>